<reference evidence="11 12" key="1">
    <citation type="submission" date="2020-10" db="EMBL/GenBank/DDBJ databases">
        <title>Bacillus sp. HD4P25, an endophyte from a halophyte.</title>
        <authorList>
            <person name="Sun J.-Q."/>
        </authorList>
    </citation>
    <scope>NUCLEOTIDE SEQUENCE [LARGE SCALE GENOMIC DNA]</scope>
    <source>
        <strain evidence="11 12">YIM 93174</strain>
    </source>
</reference>
<proteinExistence type="inferred from homology"/>
<keyword evidence="9 10" id="KW-0472">Membrane</keyword>
<evidence type="ECO:0000256" key="3">
    <source>
        <dbReference type="ARBA" id="ARBA00022448"/>
    </source>
</evidence>
<keyword evidence="7 10" id="KW-1133">Transmembrane helix</keyword>
<evidence type="ECO:0000313" key="12">
    <source>
        <dbReference type="Proteomes" id="UP001516662"/>
    </source>
</evidence>
<evidence type="ECO:0000313" key="11">
    <source>
        <dbReference type="EMBL" id="MBE4908114.1"/>
    </source>
</evidence>
<dbReference type="PANTHER" id="PTHR33909">
    <property type="entry name" value="SEC TRANSLOCON ACCESSORY COMPLEX SUBUNIT YAJC"/>
    <property type="match status" value="1"/>
</dbReference>
<keyword evidence="12" id="KW-1185">Reference proteome</keyword>
<evidence type="ECO:0000256" key="9">
    <source>
        <dbReference type="ARBA" id="ARBA00023136"/>
    </source>
</evidence>
<name>A0ABR9QIW2_9BACI</name>
<comment type="similarity">
    <text evidence="2">Belongs to the YajC family.</text>
</comment>
<evidence type="ECO:0000256" key="5">
    <source>
        <dbReference type="ARBA" id="ARBA00022692"/>
    </source>
</evidence>
<dbReference type="EMBL" id="JADCLJ010000019">
    <property type="protein sequence ID" value="MBE4908114.1"/>
    <property type="molecule type" value="Genomic_DNA"/>
</dbReference>
<comment type="subcellular location">
    <subcellularLocation>
        <location evidence="1">Cell membrane</location>
        <topology evidence="1">Single-pass membrane protein</topology>
    </subcellularLocation>
</comment>
<evidence type="ECO:0000256" key="1">
    <source>
        <dbReference type="ARBA" id="ARBA00004162"/>
    </source>
</evidence>
<gene>
    <name evidence="11" type="primary">yajC</name>
    <name evidence="11" type="ORF">IMZ08_08615</name>
</gene>
<keyword evidence="6" id="KW-0653">Protein transport</keyword>
<accession>A0ABR9QIW2</accession>
<keyword evidence="4" id="KW-1003">Cell membrane</keyword>
<sequence>MEGLLGTVGPLILMFAIFYFLLIRPQQKRQKAVREMQSSIKKGDKVITVGGFHGIVDAIDEDTIVLKAGDGARLTFDRQAVRETRN</sequence>
<evidence type="ECO:0000256" key="7">
    <source>
        <dbReference type="ARBA" id="ARBA00022989"/>
    </source>
</evidence>
<evidence type="ECO:0000256" key="4">
    <source>
        <dbReference type="ARBA" id="ARBA00022475"/>
    </source>
</evidence>
<comment type="caution">
    <text evidence="11">The sequence shown here is derived from an EMBL/GenBank/DDBJ whole genome shotgun (WGS) entry which is preliminary data.</text>
</comment>
<dbReference type="NCBIfam" id="TIGR00739">
    <property type="entry name" value="yajC"/>
    <property type="match status" value="1"/>
</dbReference>
<feature type="transmembrane region" description="Helical" evidence="10">
    <location>
        <begin position="6"/>
        <end position="23"/>
    </location>
</feature>
<dbReference type="PRINTS" id="PR01853">
    <property type="entry name" value="YAJCTRNLCASE"/>
</dbReference>
<keyword evidence="3" id="KW-0813">Transport</keyword>
<organism evidence="11 12">
    <name type="scientific">Litchfieldia luteola</name>
    <dbReference type="NCBI Taxonomy" id="682179"/>
    <lineage>
        <taxon>Bacteria</taxon>
        <taxon>Bacillati</taxon>
        <taxon>Bacillota</taxon>
        <taxon>Bacilli</taxon>
        <taxon>Bacillales</taxon>
        <taxon>Bacillaceae</taxon>
        <taxon>Litchfieldia</taxon>
    </lineage>
</organism>
<dbReference type="Proteomes" id="UP001516662">
    <property type="component" value="Unassembled WGS sequence"/>
</dbReference>
<dbReference type="Pfam" id="PF02699">
    <property type="entry name" value="YajC"/>
    <property type="match status" value="1"/>
</dbReference>
<evidence type="ECO:0000256" key="10">
    <source>
        <dbReference type="SAM" id="Phobius"/>
    </source>
</evidence>
<dbReference type="SMART" id="SM01323">
    <property type="entry name" value="YajC"/>
    <property type="match status" value="1"/>
</dbReference>
<dbReference type="InterPro" id="IPR003849">
    <property type="entry name" value="Preprotein_translocase_YajC"/>
</dbReference>
<evidence type="ECO:0000256" key="8">
    <source>
        <dbReference type="ARBA" id="ARBA00023010"/>
    </source>
</evidence>
<keyword evidence="8" id="KW-0811">Translocation</keyword>
<evidence type="ECO:0000256" key="6">
    <source>
        <dbReference type="ARBA" id="ARBA00022927"/>
    </source>
</evidence>
<keyword evidence="5 10" id="KW-0812">Transmembrane</keyword>
<dbReference type="RefSeq" id="WP_193535572.1">
    <property type="nucleotide sequence ID" value="NZ_JADCLJ010000019.1"/>
</dbReference>
<dbReference type="PANTHER" id="PTHR33909:SF1">
    <property type="entry name" value="SEC TRANSLOCON ACCESSORY COMPLEX SUBUNIT YAJC"/>
    <property type="match status" value="1"/>
</dbReference>
<evidence type="ECO:0000256" key="2">
    <source>
        <dbReference type="ARBA" id="ARBA00006742"/>
    </source>
</evidence>
<protein>
    <submittedName>
        <fullName evidence="11">Preprotein translocase subunit YajC</fullName>
    </submittedName>
</protein>